<evidence type="ECO:0000313" key="2">
    <source>
        <dbReference type="Proteomes" id="UP000624703"/>
    </source>
</evidence>
<dbReference type="EMBL" id="JAENIM010000039">
    <property type="protein sequence ID" value="MBK1791040.1"/>
    <property type="molecule type" value="Genomic_DNA"/>
</dbReference>
<organism evidence="1 2">
    <name type="scientific">Persicirhabdus sediminis</name>
    <dbReference type="NCBI Taxonomy" id="454144"/>
    <lineage>
        <taxon>Bacteria</taxon>
        <taxon>Pseudomonadati</taxon>
        <taxon>Verrucomicrobiota</taxon>
        <taxon>Verrucomicrobiia</taxon>
        <taxon>Verrucomicrobiales</taxon>
        <taxon>Verrucomicrobiaceae</taxon>
        <taxon>Persicirhabdus</taxon>
    </lineage>
</organism>
<comment type="caution">
    <text evidence="1">The sequence shown here is derived from an EMBL/GenBank/DDBJ whole genome shotgun (WGS) entry which is preliminary data.</text>
</comment>
<proteinExistence type="predicted"/>
<dbReference type="RefSeq" id="WP_200311058.1">
    <property type="nucleotide sequence ID" value="NZ_JAENIM010000039.1"/>
</dbReference>
<reference evidence="1" key="1">
    <citation type="submission" date="2021-01" db="EMBL/GenBank/DDBJ databases">
        <title>Modified the classification status of verrucomicrobia.</title>
        <authorList>
            <person name="Feng X."/>
        </authorList>
    </citation>
    <scope>NUCLEOTIDE SEQUENCE</scope>
    <source>
        <strain evidence="1">_KCTC 22039</strain>
    </source>
</reference>
<dbReference type="AlphaFoldDB" id="A0A8J7SHV9"/>
<dbReference type="Proteomes" id="UP000624703">
    <property type="component" value="Unassembled WGS sequence"/>
</dbReference>
<gene>
    <name evidence="1" type="ORF">JIN82_07730</name>
</gene>
<sequence>MADRLSTSQRRMNRAGEEYAREIVKALPELRDGGRTAAAREKYYAQLVKDKILSLTPLFEGKIEDGENCIDEKEYSDLLAVFTESDFIAGNQRLEFLVKYASGSNLKSEQQLLAYRLLKKDAGQLTKLKENRRKEVISAVALAYQSYVETSKEKPASLHDLQLADEHKVYADGQDWIYLGGDPKVLKFFGNVVCVIEPVATDGKRAVGFTNGKVSFYKEDYIVEQIEAYAKRVESSKASSTKKSPKQDAPADLMEVSNEQSNENVVVARSVSLDNWLADNELGLQAALAAYQEWSQLRNEAPDRLADMMLDENHRVCQRRKGRNADWLYLGGREAGAYLDSERVVYLSPFEVDGHRIAALASSEVVLISAEQAKELLTQIRLQAR</sequence>
<protein>
    <submittedName>
        <fullName evidence="1">Uncharacterized protein</fullName>
    </submittedName>
</protein>
<keyword evidence="2" id="KW-1185">Reference proteome</keyword>
<evidence type="ECO:0000313" key="1">
    <source>
        <dbReference type="EMBL" id="MBK1791040.1"/>
    </source>
</evidence>
<accession>A0A8J7SHV9</accession>
<name>A0A8J7SHV9_9BACT</name>